<feature type="region of interest" description="Disordered" evidence="2">
    <location>
        <begin position="1"/>
        <end position="35"/>
    </location>
</feature>
<dbReference type="CDD" id="cd18793">
    <property type="entry name" value="SF2_C_SNF"/>
    <property type="match status" value="1"/>
</dbReference>
<keyword evidence="6" id="KW-1185">Reference proteome</keyword>
<gene>
    <name evidence="5" type="ORF">Ani05nite_20730</name>
</gene>
<protein>
    <recommendedName>
        <fullName evidence="7">Superfamily II DNA or RNA helicase, SNF2 family</fullName>
    </recommendedName>
</protein>
<dbReference type="FunFam" id="3.40.50.10810:FF:000031">
    <property type="entry name" value="Helicase, SNF2/RAD54 family"/>
    <property type="match status" value="1"/>
</dbReference>
<dbReference type="SMART" id="SM00490">
    <property type="entry name" value="HELICc"/>
    <property type="match status" value="1"/>
</dbReference>
<evidence type="ECO:0000256" key="2">
    <source>
        <dbReference type="SAM" id="MobiDB-lite"/>
    </source>
</evidence>
<dbReference type="GO" id="GO:0005524">
    <property type="term" value="F:ATP binding"/>
    <property type="evidence" value="ECO:0007669"/>
    <property type="project" value="InterPro"/>
</dbReference>
<proteinExistence type="predicted"/>
<dbReference type="Gene3D" id="3.40.50.10810">
    <property type="entry name" value="Tandem AAA-ATPase domain"/>
    <property type="match status" value="1"/>
</dbReference>
<dbReference type="GO" id="GO:0016787">
    <property type="term" value="F:hydrolase activity"/>
    <property type="evidence" value="ECO:0007669"/>
    <property type="project" value="UniProtKB-KW"/>
</dbReference>
<dbReference type="Proteomes" id="UP000647172">
    <property type="component" value="Unassembled WGS sequence"/>
</dbReference>
<accession>A0A919JCM4</accession>
<feature type="region of interest" description="Disordered" evidence="2">
    <location>
        <begin position="221"/>
        <end position="286"/>
    </location>
</feature>
<dbReference type="PROSITE" id="PS51194">
    <property type="entry name" value="HELICASE_CTER"/>
    <property type="match status" value="1"/>
</dbReference>
<feature type="domain" description="Helicase ATP-binding" evidence="3">
    <location>
        <begin position="659"/>
        <end position="814"/>
    </location>
</feature>
<dbReference type="CDD" id="cd18012">
    <property type="entry name" value="DEXQc_arch_SWI2_SNF2"/>
    <property type="match status" value="1"/>
</dbReference>
<dbReference type="Pfam" id="PF00176">
    <property type="entry name" value="SNF2-rel_dom"/>
    <property type="match status" value="1"/>
</dbReference>
<feature type="compositionally biased region" description="Pro residues" evidence="2">
    <location>
        <begin position="380"/>
        <end position="400"/>
    </location>
</feature>
<dbReference type="SMART" id="SM00487">
    <property type="entry name" value="DEXDc"/>
    <property type="match status" value="1"/>
</dbReference>
<evidence type="ECO:0000256" key="1">
    <source>
        <dbReference type="ARBA" id="ARBA00022801"/>
    </source>
</evidence>
<feature type="compositionally biased region" description="Low complexity" evidence="2">
    <location>
        <begin position="354"/>
        <end position="375"/>
    </location>
</feature>
<dbReference type="Pfam" id="PF12419">
    <property type="entry name" value="DUF3670"/>
    <property type="match status" value="1"/>
</dbReference>
<dbReference type="Pfam" id="PF00271">
    <property type="entry name" value="Helicase_C"/>
    <property type="match status" value="1"/>
</dbReference>
<comment type="caution">
    <text evidence="5">The sequence shown here is derived from an EMBL/GenBank/DDBJ whole genome shotgun (WGS) entry which is preliminary data.</text>
</comment>
<dbReference type="InterPro" id="IPR049730">
    <property type="entry name" value="SNF2/RAD54-like_C"/>
</dbReference>
<dbReference type="InterPro" id="IPR022138">
    <property type="entry name" value="DUF3670"/>
</dbReference>
<evidence type="ECO:0008006" key="7">
    <source>
        <dbReference type="Google" id="ProtNLM"/>
    </source>
</evidence>
<feature type="compositionally biased region" description="Low complexity" evidence="2">
    <location>
        <begin position="11"/>
        <end position="31"/>
    </location>
</feature>
<dbReference type="PANTHER" id="PTHR10799">
    <property type="entry name" value="SNF2/RAD54 HELICASE FAMILY"/>
    <property type="match status" value="1"/>
</dbReference>
<evidence type="ECO:0000313" key="6">
    <source>
        <dbReference type="Proteomes" id="UP000647172"/>
    </source>
</evidence>
<feature type="region of interest" description="Disordered" evidence="2">
    <location>
        <begin position="354"/>
        <end position="401"/>
    </location>
</feature>
<feature type="compositionally biased region" description="Low complexity" evidence="2">
    <location>
        <begin position="252"/>
        <end position="286"/>
    </location>
</feature>
<keyword evidence="1" id="KW-0378">Hydrolase</keyword>
<dbReference type="InterPro" id="IPR001650">
    <property type="entry name" value="Helicase_C-like"/>
</dbReference>
<dbReference type="EMBL" id="BOMQ01000026">
    <property type="protein sequence ID" value="GIE48539.1"/>
    <property type="molecule type" value="Genomic_DNA"/>
</dbReference>
<evidence type="ECO:0000259" key="4">
    <source>
        <dbReference type="PROSITE" id="PS51194"/>
    </source>
</evidence>
<dbReference type="Gene3D" id="3.40.50.300">
    <property type="entry name" value="P-loop containing nucleotide triphosphate hydrolases"/>
    <property type="match status" value="1"/>
</dbReference>
<feature type="compositionally biased region" description="Low complexity" evidence="2">
    <location>
        <begin position="227"/>
        <end position="240"/>
    </location>
</feature>
<feature type="domain" description="Helicase C-terminal" evidence="4">
    <location>
        <begin position="940"/>
        <end position="1096"/>
    </location>
</feature>
<dbReference type="AlphaFoldDB" id="A0A919JCM4"/>
<reference evidence="5" key="1">
    <citation type="submission" date="2021-01" db="EMBL/GenBank/DDBJ databases">
        <title>Whole genome shotgun sequence of Actinoplanes nipponensis NBRC 14063.</title>
        <authorList>
            <person name="Komaki H."/>
            <person name="Tamura T."/>
        </authorList>
    </citation>
    <scope>NUCLEOTIDE SEQUENCE</scope>
    <source>
        <strain evidence="5">NBRC 14063</strain>
    </source>
</reference>
<name>A0A919JCM4_9ACTN</name>
<dbReference type="InterPro" id="IPR038718">
    <property type="entry name" value="SNF2-like_sf"/>
</dbReference>
<dbReference type="FunFam" id="3.40.50.300:FF:000533">
    <property type="entry name" value="Helicase, Snf2 family"/>
    <property type="match status" value="1"/>
</dbReference>
<evidence type="ECO:0000313" key="5">
    <source>
        <dbReference type="EMBL" id="GIE48539.1"/>
    </source>
</evidence>
<sequence>MRLAGPARPATLVLPSTSTGPLPSPQLGLPPRRGEPRLRAWSVPAVAVPFVTDDLADEYNGRAAPSLAYLSELCAFAASLVARGRVLPGVLRDGPRPRAVWRPVLTGADAARRADLVRRMPPACRAERARPGDVDGLPAADTLHAALHRLVDGLVRTRLAEAGVTLDGAAWLTALAAEPEFDARPRELDPLTDALDAWHAEATSGAAVRVCFRLTHLSELEPDEPDATTATAAPDATDAAQPGGSPPGRPTAAVPAAPGFAASGSAASGTAAPESVPLGPAASGTAAPGSVPLGSAASGTAAPGSVPLGSAASGPATLGSAASGPATLGSAASGTAAPGFVPPGSAALGSAALGSAASGPAAPGSASLGTAASGSDPSGPVAPEPEPAPIPEPPPIPEPAPAEDAWLLEFLLQPLDEPSLLVTAADVWRDRSAPLRRWTHHPHERLLAGLGRAARLFGDLDAALRDPRPAELVLDTEGAHRFLSHAALLEQAGYGILLPAWWREPRSLGLALEVRPRDAAPAVLRDDAADLGTMVSYNWGLALGGRILTEDELADLARVKVPLVRLRGHWVYLDPERLRAGLEFLRRGGGTMTAGDALRLVRLLPPEELPLPVTAFGGNGWLADLLAGRLGERLELLAPPVGLAGQLRPYQLRGFSWLAFLDGLGVGACLADDMGLGKTVQLLALLLHRGGGPTLLICPLSVLGNWQREAARFAPGLRVRVLHGADRPEPAELLDGADVVLTTYAIATRDADALAAVAWDRVVLDEAQHIKNSAAGVARAVRRFPARHRVALTGTPVENRLAELWSILDFLNPGLLGSAHTFRARYAVPIERYADEDAAARLRHATRPFLLRRVKADPAVIDDLPDKRHTRHLCGLTVEQATLYQAVLNEMTERLREETEIRTKGIVLSAMTKLKQVCNHPAQLLGDGSPLPGRSGKLERLEEILDAALAEGESALCFTQFARFGAMLAPHLAARFGVPVRYLHGGTSRRERDAMVAAFQADRRPGVFVLSLKAGGTGLNLTAANHVVHVDRWWNPATETQATDRAFRIGQHRDVQVHTLVCLGTLEERIDRLISDKGVLAERVVGNGEGWLTGLSTDELRSLLALSPEAVGE</sequence>
<evidence type="ECO:0000259" key="3">
    <source>
        <dbReference type="PROSITE" id="PS51192"/>
    </source>
</evidence>
<organism evidence="5 6">
    <name type="scientific">Actinoplanes nipponensis</name>
    <dbReference type="NCBI Taxonomy" id="135950"/>
    <lineage>
        <taxon>Bacteria</taxon>
        <taxon>Bacillati</taxon>
        <taxon>Actinomycetota</taxon>
        <taxon>Actinomycetes</taxon>
        <taxon>Micromonosporales</taxon>
        <taxon>Micromonosporaceae</taxon>
        <taxon>Actinoplanes</taxon>
    </lineage>
</organism>
<dbReference type="SUPFAM" id="SSF52540">
    <property type="entry name" value="P-loop containing nucleoside triphosphate hydrolases"/>
    <property type="match status" value="2"/>
</dbReference>
<dbReference type="InterPro" id="IPR000330">
    <property type="entry name" value="SNF2_N"/>
</dbReference>
<dbReference type="InterPro" id="IPR014001">
    <property type="entry name" value="Helicase_ATP-bd"/>
</dbReference>
<dbReference type="RefSeq" id="WP_239129613.1">
    <property type="nucleotide sequence ID" value="NZ_BOMQ01000026.1"/>
</dbReference>
<dbReference type="PROSITE" id="PS51192">
    <property type="entry name" value="HELICASE_ATP_BIND_1"/>
    <property type="match status" value="1"/>
</dbReference>
<dbReference type="InterPro" id="IPR027417">
    <property type="entry name" value="P-loop_NTPase"/>
</dbReference>